<keyword evidence="2" id="KW-1185">Reference proteome</keyword>
<organism evidence="1 2">
    <name type="scientific">Corchorus capsularis</name>
    <name type="common">Jute</name>
    <dbReference type="NCBI Taxonomy" id="210143"/>
    <lineage>
        <taxon>Eukaryota</taxon>
        <taxon>Viridiplantae</taxon>
        <taxon>Streptophyta</taxon>
        <taxon>Embryophyta</taxon>
        <taxon>Tracheophyta</taxon>
        <taxon>Spermatophyta</taxon>
        <taxon>Magnoliopsida</taxon>
        <taxon>eudicotyledons</taxon>
        <taxon>Gunneridae</taxon>
        <taxon>Pentapetalae</taxon>
        <taxon>rosids</taxon>
        <taxon>malvids</taxon>
        <taxon>Malvales</taxon>
        <taxon>Malvaceae</taxon>
        <taxon>Grewioideae</taxon>
        <taxon>Apeibeae</taxon>
        <taxon>Corchorus</taxon>
    </lineage>
</organism>
<dbReference type="AlphaFoldDB" id="A0A1R3KFQ9"/>
<reference evidence="1 2" key="1">
    <citation type="submission" date="2013-09" db="EMBL/GenBank/DDBJ databases">
        <title>Corchorus capsularis genome sequencing.</title>
        <authorList>
            <person name="Alam M."/>
            <person name="Haque M.S."/>
            <person name="Islam M.S."/>
            <person name="Emdad E.M."/>
            <person name="Islam M.M."/>
            <person name="Ahmed B."/>
            <person name="Halim A."/>
            <person name="Hossen Q.M.M."/>
            <person name="Hossain M.Z."/>
            <person name="Ahmed R."/>
            <person name="Khan M.M."/>
            <person name="Islam R."/>
            <person name="Rashid M.M."/>
            <person name="Khan S.A."/>
            <person name="Rahman M.S."/>
            <person name="Alam M."/>
        </authorList>
    </citation>
    <scope>NUCLEOTIDE SEQUENCE [LARGE SCALE GENOMIC DNA]</scope>
    <source>
        <strain evidence="2">cv. CVL-1</strain>
        <tissue evidence="1">Whole seedling</tissue>
    </source>
</reference>
<proteinExistence type="predicted"/>
<gene>
    <name evidence="1" type="ORF">CCACVL1_01803</name>
</gene>
<sequence length="21" mass="2285">MVASGRFFSSLLVLAILLLFS</sequence>
<protein>
    <submittedName>
        <fullName evidence="1">Uncharacterized protein</fullName>
    </submittedName>
</protein>
<accession>A0A1R3KFQ9</accession>
<feature type="non-terminal residue" evidence="1">
    <location>
        <position position="21"/>
    </location>
</feature>
<comment type="caution">
    <text evidence="1">The sequence shown here is derived from an EMBL/GenBank/DDBJ whole genome shotgun (WGS) entry which is preliminary data.</text>
</comment>
<dbReference type="Proteomes" id="UP000188268">
    <property type="component" value="Unassembled WGS sequence"/>
</dbReference>
<dbReference type="EMBL" id="AWWV01005147">
    <property type="protein sequence ID" value="OMP05864.1"/>
    <property type="molecule type" value="Genomic_DNA"/>
</dbReference>
<evidence type="ECO:0000313" key="1">
    <source>
        <dbReference type="EMBL" id="OMP05864.1"/>
    </source>
</evidence>
<name>A0A1R3KFQ9_COCAP</name>
<evidence type="ECO:0000313" key="2">
    <source>
        <dbReference type="Proteomes" id="UP000188268"/>
    </source>
</evidence>